<evidence type="ECO:0000313" key="3">
    <source>
        <dbReference type="Proteomes" id="UP000199437"/>
    </source>
</evidence>
<keyword evidence="1" id="KW-1133">Transmembrane helix</keyword>
<evidence type="ECO:0000256" key="1">
    <source>
        <dbReference type="SAM" id="Phobius"/>
    </source>
</evidence>
<dbReference type="Proteomes" id="UP000199437">
    <property type="component" value="Unassembled WGS sequence"/>
</dbReference>
<protein>
    <submittedName>
        <fullName evidence="2">Uncharacterized protein</fullName>
    </submittedName>
</protein>
<keyword evidence="3" id="KW-1185">Reference proteome</keyword>
<accession>A0A1I0QRG2</accession>
<dbReference type="AlphaFoldDB" id="A0A1I0QRG2"/>
<name>A0A1I0QRG2_9BACT</name>
<dbReference type="EMBL" id="FOIR01000002">
    <property type="protein sequence ID" value="SEW29926.1"/>
    <property type="molecule type" value="Genomic_DNA"/>
</dbReference>
<gene>
    <name evidence="2" type="ORF">SAMN05216290_2603</name>
</gene>
<keyword evidence="1" id="KW-0472">Membrane</keyword>
<feature type="transmembrane region" description="Helical" evidence="1">
    <location>
        <begin position="41"/>
        <end position="62"/>
    </location>
</feature>
<feature type="transmembrane region" description="Helical" evidence="1">
    <location>
        <begin position="17"/>
        <end position="35"/>
    </location>
</feature>
<evidence type="ECO:0000313" key="2">
    <source>
        <dbReference type="EMBL" id="SEW29926.1"/>
    </source>
</evidence>
<dbReference type="RefSeq" id="WP_090259001.1">
    <property type="nucleotide sequence ID" value="NZ_FOIR01000002.1"/>
</dbReference>
<organism evidence="2 3">
    <name type="scientific">Roseivirga pacifica</name>
    <dbReference type="NCBI Taxonomy" id="1267423"/>
    <lineage>
        <taxon>Bacteria</taxon>
        <taxon>Pseudomonadati</taxon>
        <taxon>Bacteroidota</taxon>
        <taxon>Cytophagia</taxon>
        <taxon>Cytophagales</taxon>
        <taxon>Roseivirgaceae</taxon>
        <taxon>Roseivirga</taxon>
    </lineage>
</organism>
<sequence length="158" mass="18196">MVEQNTHLIKGRRHLKFFLLFIAVGLLVCSALFYNTLQIGIILPVFIAVLILLSISFPSMTLQEEGILIERQSLFRFLCSSEIIAYKTIKSIELEKGEDTIASAKTHLFYRENGFGPRSRGDRVILFLNDGNIRIIQRMGHKEHYYTFIETLKKKISS</sequence>
<proteinExistence type="predicted"/>
<reference evidence="3" key="1">
    <citation type="submission" date="2016-10" db="EMBL/GenBank/DDBJ databases">
        <authorList>
            <person name="Varghese N."/>
            <person name="Submissions S."/>
        </authorList>
    </citation>
    <scope>NUCLEOTIDE SEQUENCE [LARGE SCALE GENOMIC DNA]</scope>
    <source>
        <strain evidence="3">CGMCC 1.12402</strain>
    </source>
</reference>
<dbReference type="GeneID" id="99987297"/>
<keyword evidence="1" id="KW-0812">Transmembrane</keyword>
<dbReference type="STRING" id="1267423.SAMN05216290_2603"/>